<dbReference type="SUPFAM" id="SSF109709">
    <property type="entry name" value="KorB DNA-binding domain-like"/>
    <property type="match status" value="1"/>
</dbReference>
<protein>
    <submittedName>
        <fullName evidence="4">ParB-like partition protein</fullName>
    </submittedName>
</protein>
<dbReference type="InterPro" id="IPR003115">
    <property type="entry name" value="ParB_N"/>
</dbReference>
<dbReference type="GO" id="GO:0003677">
    <property type="term" value="F:DNA binding"/>
    <property type="evidence" value="ECO:0007669"/>
    <property type="project" value="UniProtKB-KW"/>
</dbReference>
<dbReference type="InterPro" id="IPR050336">
    <property type="entry name" value="Chromosome_partition/occlusion"/>
</dbReference>
<dbReference type="SUPFAM" id="SSF110849">
    <property type="entry name" value="ParB/Sulfiredoxin"/>
    <property type="match status" value="1"/>
</dbReference>
<organism evidence="4 5">
    <name type="scientific">Sphaerospermopsis reniformis</name>
    <dbReference type="NCBI Taxonomy" id="531300"/>
    <lineage>
        <taxon>Bacteria</taxon>
        <taxon>Bacillati</taxon>
        <taxon>Cyanobacteriota</taxon>
        <taxon>Cyanophyceae</taxon>
        <taxon>Nostocales</taxon>
        <taxon>Aphanizomenonaceae</taxon>
        <taxon>Sphaerospermopsis</taxon>
    </lineage>
</organism>
<sequence>MNSRRDRPYQQMKPLDILFGESQSVAEIVAIESICLPPQQPRRYFDPQAMQELVESVRQHGILQPLLVRSRPDNKHELVAGERRYRAATEVGLAEVPVVIRELTDEEAMQLSLIENLCREDLNPVEETEGILQLLAIRLGSEVADITPLLYKMKNAADKQDESRHNVMPNPEAQVVEEVFTSLGLMTWESFVKNRLPLLNLSEDVLTALREGKIAYTKAKVIARIKDETARQELLAVAIAENLSLSQIQSRIKAIQPPSDPDQRKERIEGTMKRVKQAKVWEDQQKWSRLETLLAQIEELLGEE</sequence>
<dbReference type="RefSeq" id="WP_137668468.1">
    <property type="nucleotide sequence ID" value="NZ_BJCE01000159.1"/>
</dbReference>
<dbReference type="InterPro" id="IPR004437">
    <property type="entry name" value="ParB/RepB/Spo0J"/>
</dbReference>
<dbReference type="GO" id="GO:0005694">
    <property type="term" value="C:chromosome"/>
    <property type="evidence" value="ECO:0007669"/>
    <property type="project" value="TreeGrafter"/>
</dbReference>
<dbReference type="Pfam" id="PF02195">
    <property type="entry name" value="ParB_N"/>
    <property type="match status" value="1"/>
</dbReference>
<keyword evidence="5" id="KW-1185">Reference proteome</keyword>
<proteinExistence type="inferred from homology"/>
<accession>A0A480A2C5</accession>
<comment type="caution">
    <text evidence="4">The sequence shown here is derived from an EMBL/GenBank/DDBJ whole genome shotgun (WGS) entry which is preliminary data.</text>
</comment>
<dbReference type="FunFam" id="3.90.1530.30:FF:000001">
    <property type="entry name" value="Chromosome partitioning protein ParB"/>
    <property type="match status" value="1"/>
</dbReference>
<reference evidence="5" key="1">
    <citation type="submission" date="2019-02" db="EMBL/GenBank/DDBJ databases">
        <title>Draft genome sequence of Sphaerospermopsis reniformis NIES-1949.</title>
        <authorList>
            <person name="Yamaguchi H."/>
            <person name="Suzuki S."/>
            <person name="Kawachi M."/>
        </authorList>
    </citation>
    <scope>NUCLEOTIDE SEQUENCE [LARGE SCALE GENOMIC DNA]</scope>
    <source>
        <strain evidence="5">NIES-1949</strain>
    </source>
</reference>
<comment type="similarity">
    <text evidence="1">Belongs to the ParB family.</text>
</comment>
<dbReference type="Pfam" id="PF17762">
    <property type="entry name" value="HTH_ParB"/>
    <property type="match status" value="1"/>
</dbReference>
<name>A0A480A2C5_9CYAN</name>
<dbReference type="CDD" id="cd16393">
    <property type="entry name" value="SPO0J_N"/>
    <property type="match status" value="1"/>
</dbReference>
<gene>
    <name evidence="4" type="ORF">SR1949_37600</name>
</gene>
<dbReference type="InterPro" id="IPR041468">
    <property type="entry name" value="HTH_ParB/Spo0J"/>
</dbReference>
<feature type="domain" description="ParB-like N-terminal" evidence="3">
    <location>
        <begin position="27"/>
        <end position="117"/>
    </location>
</feature>
<evidence type="ECO:0000256" key="2">
    <source>
        <dbReference type="ARBA" id="ARBA00023125"/>
    </source>
</evidence>
<evidence type="ECO:0000259" key="3">
    <source>
        <dbReference type="SMART" id="SM00470"/>
    </source>
</evidence>
<dbReference type="PANTHER" id="PTHR33375:SF7">
    <property type="entry name" value="CHROMOSOME 2-PARTITIONING PROTEIN PARB-RELATED"/>
    <property type="match status" value="1"/>
</dbReference>
<dbReference type="PANTHER" id="PTHR33375">
    <property type="entry name" value="CHROMOSOME-PARTITIONING PROTEIN PARB-RELATED"/>
    <property type="match status" value="1"/>
</dbReference>
<dbReference type="InterPro" id="IPR036086">
    <property type="entry name" value="ParB/Sulfiredoxin_sf"/>
</dbReference>
<dbReference type="NCBIfam" id="TIGR00180">
    <property type="entry name" value="parB_part"/>
    <property type="match status" value="1"/>
</dbReference>
<keyword evidence="2" id="KW-0238">DNA-binding</keyword>
<dbReference type="EMBL" id="BJCE01000159">
    <property type="protein sequence ID" value="GCL38642.1"/>
    <property type="molecule type" value="Genomic_DNA"/>
</dbReference>
<dbReference type="Gene3D" id="3.90.1530.30">
    <property type="match status" value="1"/>
</dbReference>
<dbReference type="GO" id="GO:0007059">
    <property type="term" value="P:chromosome segregation"/>
    <property type="evidence" value="ECO:0007669"/>
    <property type="project" value="TreeGrafter"/>
</dbReference>
<evidence type="ECO:0000313" key="5">
    <source>
        <dbReference type="Proteomes" id="UP000300142"/>
    </source>
</evidence>
<evidence type="ECO:0000313" key="4">
    <source>
        <dbReference type="EMBL" id="GCL38642.1"/>
    </source>
</evidence>
<dbReference type="Proteomes" id="UP000300142">
    <property type="component" value="Unassembled WGS sequence"/>
</dbReference>
<dbReference type="Gene3D" id="1.10.10.2830">
    <property type="match status" value="1"/>
</dbReference>
<dbReference type="SMART" id="SM00470">
    <property type="entry name" value="ParB"/>
    <property type="match status" value="1"/>
</dbReference>
<evidence type="ECO:0000256" key="1">
    <source>
        <dbReference type="ARBA" id="ARBA00006295"/>
    </source>
</evidence>
<dbReference type="AlphaFoldDB" id="A0A480A2C5"/>